<dbReference type="AlphaFoldDB" id="A0AAX1YCJ1"/>
<evidence type="ECO:0000259" key="3">
    <source>
        <dbReference type="PROSITE" id="PS51094"/>
    </source>
</evidence>
<dbReference type="InterPro" id="IPR036388">
    <property type="entry name" value="WH-like_DNA-bd_sf"/>
</dbReference>
<evidence type="ECO:0000256" key="1">
    <source>
        <dbReference type="ARBA" id="ARBA00023015"/>
    </source>
</evidence>
<gene>
    <name evidence="4" type="ORF">D8867_04215</name>
</gene>
<dbReference type="Pfam" id="PF08279">
    <property type="entry name" value="HTH_11"/>
    <property type="match status" value="1"/>
</dbReference>
<dbReference type="InterPro" id="IPR013196">
    <property type="entry name" value="HTH_11"/>
</dbReference>
<name>A0AAX1YCJ1_STRSL</name>
<evidence type="ECO:0000256" key="2">
    <source>
        <dbReference type="ARBA" id="ARBA00023163"/>
    </source>
</evidence>
<dbReference type="InterPro" id="IPR016152">
    <property type="entry name" value="PTrfase/Anion_transptr"/>
</dbReference>
<accession>A0AAX1YCJ1</accession>
<evidence type="ECO:0000313" key="4">
    <source>
        <dbReference type="EMBL" id="RSI58694.1"/>
    </source>
</evidence>
<keyword evidence="1" id="KW-0805">Transcription regulation</keyword>
<feature type="domain" description="PTS EIIA type-2" evidence="3">
    <location>
        <begin position="468"/>
        <end position="608"/>
    </location>
</feature>
<protein>
    <submittedName>
        <fullName evidence="4">HTH domain protein</fullName>
    </submittedName>
</protein>
<proteinExistence type="predicted"/>
<dbReference type="InterPro" id="IPR002178">
    <property type="entry name" value="PTS_EIIA_type-2_dom"/>
</dbReference>
<keyword evidence="2" id="KW-0804">Transcription</keyword>
<dbReference type="SUPFAM" id="SSF55804">
    <property type="entry name" value="Phoshotransferase/anion transport protein"/>
    <property type="match status" value="1"/>
</dbReference>
<dbReference type="Gene3D" id="1.10.10.10">
    <property type="entry name" value="Winged helix-like DNA-binding domain superfamily/Winged helix DNA-binding domain"/>
    <property type="match status" value="1"/>
</dbReference>
<dbReference type="Proteomes" id="UP000273998">
    <property type="component" value="Unassembled WGS sequence"/>
</dbReference>
<dbReference type="InterPro" id="IPR050661">
    <property type="entry name" value="BglG_antiterminators"/>
</dbReference>
<evidence type="ECO:0000313" key="5">
    <source>
        <dbReference type="Proteomes" id="UP000273998"/>
    </source>
</evidence>
<organism evidence="4 5">
    <name type="scientific">Streptococcus salivarius</name>
    <dbReference type="NCBI Taxonomy" id="1304"/>
    <lineage>
        <taxon>Bacteria</taxon>
        <taxon>Bacillati</taxon>
        <taxon>Bacillota</taxon>
        <taxon>Bacilli</taxon>
        <taxon>Lactobacillales</taxon>
        <taxon>Streptococcaceae</taxon>
        <taxon>Streptococcus</taxon>
    </lineage>
</organism>
<dbReference type="EMBL" id="RJNF01000008">
    <property type="protein sequence ID" value="RSI58694.1"/>
    <property type="molecule type" value="Genomic_DNA"/>
</dbReference>
<dbReference type="PANTHER" id="PTHR30185">
    <property type="entry name" value="CRYPTIC BETA-GLUCOSIDE BGL OPERON ANTITERMINATOR"/>
    <property type="match status" value="1"/>
</dbReference>
<comment type="caution">
    <text evidence="4">The sequence shown here is derived from an EMBL/GenBank/DDBJ whole genome shotgun (WGS) entry which is preliminary data.</text>
</comment>
<dbReference type="Gene3D" id="3.40.930.10">
    <property type="entry name" value="Mannitol-specific EII, Chain A"/>
    <property type="match status" value="1"/>
</dbReference>
<reference evidence="4 5" key="1">
    <citation type="submission" date="2018-11" db="EMBL/GenBank/DDBJ databases">
        <title>Species Designations Belie Phenotypic and Genotypic Heterogeneity in Oral Streptococci.</title>
        <authorList>
            <person name="Velsko I."/>
        </authorList>
    </citation>
    <scope>NUCLEOTIDE SEQUENCE [LARGE SCALE GENOMIC DNA]</scope>
    <source>
        <strain evidence="4 5">BCC42</strain>
    </source>
</reference>
<dbReference type="PROSITE" id="PS51094">
    <property type="entry name" value="PTS_EIIA_TYPE_2"/>
    <property type="match status" value="1"/>
</dbReference>
<dbReference type="RefSeq" id="WP_125411867.1">
    <property type="nucleotide sequence ID" value="NZ_RJNF01000008.1"/>
</dbReference>
<dbReference type="PANTHER" id="PTHR30185:SF18">
    <property type="entry name" value="TRANSCRIPTIONAL REGULATOR MTLR"/>
    <property type="match status" value="1"/>
</dbReference>
<sequence length="608" mass="70494">MSLEINKQELLRYLLSHPSASYGALCDRLNLSKRSIRLLIESLLYSYNHILSLKEVEGIVSFEVLDAEKLEKLLSQDLLAQTDLNSFHKRQALCFFYLLKSRDFVSAEDIAEALEISRRSLGRDLQRMRLLLEKYQLQLESKTGVGIRLMGTELNKRLLFLYEVIDYLDDPPELPEDIMETYQIYLRNQNLPLAIQRVFLSTLRISWVRRGEVLEEEGVEWFTYKEQLDLPGIFYDVLQYCWQRELTFLEKIFITLPMQVGLIQSKINNPVVHSLATELLEEIILEFGISIPVEESANLLESHMIYLINRSVLHWHATEISVRDDLIKSAFSSVLASHFLEGMSLKTGIRFSRHEVLLLAAWMELLLARQRLPLISRVAVLANSGSSFEYLVSNQLQTFFGSAVSVDFLDFTNHPTYQELNQKYDLIFTDNVLYGSELIQPYFSLSLVTKENQADRERLEKTVLARKIQLSCQVYTFQASTKSGYEENLDCLGRRLVDNKLLTEEGYRQLLAKESSEKTLAATGYAFPYLTVEDLTQLTLIIAPQMAGVKTNRKEEVQDFLLLLIPKYLNEHQQDLLYKIFDNMFRQVSESRVEERLGLNKIDKKQLL</sequence>